<comment type="caution">
    <text evidence="2">The sequence shown here is derived from an EMBL/GenBank/DDBJ whole genome shotgun (WGS) entry which is preliminary data.</text>
</comment>
<reference evidence="2 3" key="1">
    <citation type="journal article" date="2018" name="IMA Fungus">
        <title>IMA Genome-F 9: Draft genome sequence of Annulohypoxylon stygium, Aspergillus mulundensis, Berkeleyomyces basicola (syn. Thielaviopsis basicola), Ceratocystis smalleyi, two Cercospora beticola strains, Coleophoma cylindrospora, Fusarium fracticaudum, Phialophora cf. hyalina, and Morchella septimelata.</title>
        <authorList>
            <person name="Wingfield B.D."/>
            <person name="Bills G.F."/>
            <person name="Dong Y."/>
            <person name="Huang W."/>
            <person name="Nel W.J."/>
            <person name="Swalarsk-Parry B.S."/>
            <person name="Vaghefi N."/>
            <person name="Wilken P.M."/>
            <person name="An Z."/>
            <person name="de Beer Z.W."/>
            <person name="De Vos L."/>
            <person name="Chen L."/>
            <person name="Duong T.A."/>
            <person name="Gao Y."/>
            <person name="Hammerbacher A."/>
            <person name="Kikkert J.R."/>
            <person name="Li Y."/>
            <person name="Li H."/>
            <person name="Li K."/>
            <person name="Li Q."/>
            <person name="Liu X."/>
            <person name="Ma X."/>
            <person name="Naidoo K."/>
            <person name="Pethybridge S.J."/>
            <person name="Sun J."/>
            <person name="Steenkamp E.T."/>
            <person name="van der Nest M.A."/>
            <person name="van Wyk S."/>
            <person name="Wingfield M.J."/>
            <person name="Xiong C."/>
            <person name="Yue Q."/>
            <person name="Zhang X."/>
        </authorList>
    </citation>
    <scope>NUCLEOTIDE SEQUENCE [LARGE SCALE GENOMIC DNA]</scope>
    <source>
        <strain evidence="2 3">BP5796</strain>
    </source>
</reference>
<protein>
    <submittedName>
        <fullName evidence="2">Uncharacterized protein</fullName>
    </submittedName>
</protein>
<feature type="compositionally biased region" description="Basic and acidic residues" evidence="1">
    <location>
        <begin position="418"/>
        <end position="438"/>
    </location>
</feature>
<dbReference type="GO" id="GO:0005634">
    <property type="term" value="C:nucleus"/>
    <property type="evidence" value="ECO:0007669"/>
    <property type="project" value="TreeGrafter"/>
</dbReference>
<accession>A0A3D8QDR7</accession>
<dbReference type="Gene3D" id="3.30.70.330">
    <property type="match status" value="1"/>
</dbReference>
<dbReference type="PANTHER" id="PTHR16291">
    <property type="entry name" value="NUCLEAR CAP-BINDING PROTEIN SUBUNIT 3"/>
    <property type="match status" value="1"/>
</dbReference>
<organism evidence="2 3">
    <name type="scientific">Coleophoma crateriformis</name>
    <dbReference type="NCBI Taxonomy" id="565419"/>
    <lineage>
        <taxon>Eukaryota</taxon>
        <taxon>Fungi</taxon>
        <taxon>Dikarya</taxon>
        <taxon>Ascomycota</taxon>
        <taxon>Pezizomycotina</taxon>
        <taxon>Leotiomycetes</taxon>
        <taxon>Helotiales</taxon>
        <taxon>Dermateaceae</taxon>
        <taxon>Coleophoma</taxon>
    </lineage>
</organism>
<dbReference type="GO" id="GO:0000340">
    <property type="term" value="F:RNA 7-methylguanosine cap binding"/>
    <property type="evidence" value="ECO:0007669"/>
    <property type="project" value="InterPro"/>
</dbReference>
<dbReference type="PANTHER" id="PTHR16291:SF0">
    <property type="entry name" value="NUCLEAR CAP-BINDING PROTEIN SUBUNIT 3"/>
    <property type="match status" value="1"/>
</dbReference>
<evidence type="ECO:0000313" key="3">
    <source>
        <dbReference type="Proteomes" id="UP000256328"/>
    </source>
</evidence>
<evidence type="ECO:0000313" key="2">
    <source>
        <dbReference type="EMBL" id="RDW59992.1"/>
    </source>
</evidence>
<feature type="compositionally biased region" description="Basic and acidic residues" evidence="1">
    <location>
        <begin position="287"/>
        <end position="296"/>
    </location>
</feature>
<gene>
    <name evidence="2" type="ORF">BP5796_11598</name>
</gene>
<keyword evidence="3" id="KW-1185">Reference proteome</keyword>
<dbReference type="Pfam" id="PF10309">
    <property type="entry name" value="NCBP3"/>
    <property type="match status" value="1"/>
</dbReference>
<sequence length="438" mass="48657">MADMDIEMDIDVGIVDDMAVQDVEILQAEPEVQLDGQAPNDTSSPDNLQPAPEKVHVRGLDNLTTKDIKDFASEYFSAGRVERVEWIDDSSANIIYENPEVAREALIAFSAQELSDASLLPLLQTIPAKPLSQHPQTNLEIRLAVLGDRKQAGARERSRFYLFNPEHDPAERRKRAPGRKGGNSYRDRDDGGYRSQRYDDYEQRRRQDGDRNAGFNASLYDDDDAALASRADRRNDRRGSASSGSDSRGRDSRRVKSRGSAGKELFPDRSDRGRLLRDRSASPARDSAAERNREKARIIKGRLRETDAEPKELFPSKTATQRSGAFDITDDTADLFAKKMPVPFTDGNSDGRLNRGSSLASRITSNDLASRITTRGEEGDVLNIRGTAKVPTGPGFAIKGTADVRELFPAKNNSGKELFGDKLEGRGGRRQRAEDLFR</sequence>
<dbReference type="Proteomes" id="UP000256328">
    <property type="component" value="Unassembled WGS sequence"/>
</dbReference>
<dbReference type="InterPro" id="IPR012677">
    <property type="entry name" value="Nucleotide-bd_a/b_plait_sf"/>
</dbReference>
<dbReference type="InterPro" id="IPR019416">
    <property type="entry name" value="NCBP3"/>
</dbReference>
<dbReference type="AlphaFoldDB" id="A0A3D8QDR7"/>
<evidence type="ECO:0000256" key="1">
    <source>
        <dbReference type="SAM" id="MobiDB-lite"/>
    </source>
</evidence>
<feature type="region of interest" description="Disordered" evidence="1">
    <location>
        <begin position="156"/>
        <end position="296"/>
    </location>
</feature>
<feature type="compositionally biased region" description="Basic and acidic residues" evidence="1">
    <location>
        <begin position="185"/>
        <end position="211"/>
    </location>
</feature>
<feature type="region of interest" description="Disordered" evidence="1">
    <location>
        <begin position="409"/>
        <end position="438"/>
    </location>
</feature>
<feature type="compositionally biased region" description="Basic and acidic residues" evidence="1">
    <location>
        <begin position="265"/>
        <end position="280"/>
    </location>
</feature>
<feature type="region of interest" description="Disordered" evidence="1">
    <location>
        <begin position="31"/>
        <end position="53"/>
    </location>
</feature>
<dbReference type="GO" id="GO:0003729">
    <property type="term" value="F:mRNA binding"/>
    <property type="evidence" value="ECO:0007669"/>
    <property type="project" value="InterPro"/>
</dbReference>
<dbReference type="OrthoDB" id="422106at2759"/>
<feature type="compositionally biased region" description="Basic and acidic residues" evidence="1">
    <location>
        <begin position="156"/>
        <end position="171"/>
    </location>
</feature>
<feature type="compositionally biased region" description="Basic and acidic residues" evidence="1">
    <location>
        <begin position="230"/>
        <end position="239"/>
    </location>
</feature>
<proteinExistence type="predicted"/>
<dbReference type="EMBL" id="PDLN01000019">
    <property type="protein sequence ID" value="RDW59992.1"/>
    <property type="molecule type" value="Genomic_DNA"/>
</dbReference>
<name>A0A3D8QDR7_9HELO</name>